<organism evidence="2 3">
    <name type="scientific">Caenimonas sedimenti</name>
    <dbReference type="NCBI Taxonomy" id="2596921"/>
    <lineage>
        <taxon>Bacteria</taxon>
        <taxon>Pseudomonadati</taxon>
        <taxon>Pseudomonadota</taxon>
        <taxon>Betaproteobacteria</taxon>
        <taxon>Burkholderiales</taxon>
        <taxon>Comamonadaceae</taxon>
        <taxon>Caenimonas</taxon>
    </lineage>
</organism>
<dbReference type="OrthoDB" id="8949730at2"/>
<comment type="caution">
    <text evidence="2">The sequence shown here is derived from an EMBL/GenBank/DDBJ whole genome shotgun (WGS) entry which is preliminary data.</text>
</comment>
<dbReference type="AlphaFoldDB" id="A0A562ZRF0"/>
<feature type="signal peptide" evidence="1">
    <location>
        <begin position="1"/>
        <end position="21"/>
    </location>
</feature>
<dbReference type="RefSeq" id="WP_145893520.1">
    <property type="nucleotide sequence ID" value="NZ_VOBQ01000010.1"/>
</dbReference>
<sequence>MHFLVKRAWLALAAVMAMTIAACGGGGSDEGAVAEAAWLKATLADFKGHGVYWNPAEPGTGFFFEAQGGLGVATFYLYEASGRPVWYSALGNFTAGTGSKYQFSGQLLRYAGGQAAASGVQKTPTSTVVGSVTVAFDGEKAQVSLPGRSFSAQKYYKTVTSIGSLSPSQPETGIYWNPAESGRGFTIEMGNGTVTAAVFHYAADGQPIWHLVSVPVGNNWFAVSGDFMAYAGGQAMTGTYRAPAATAEGKFGLEFKEQCLGKLAFPGMGQIAVRRFAFGSLPAGRECRTPPTIKFTPSDKVAAANQFTAVALTAPPTFAADLKVGGMAQSSFSFSASGNFAALNGLTVYAVVVDPHGLYTRDTPRVTLRSSPPGATVQLTAQPLARGDYRGWLDFYACLDPACSTQFAGSPFRVHYVLVVDDK</sequence>
<proteinExistence type="predicted"/>
<protein>
    <submittedName>
        <fullName evidence="2">Uncharacterized protein</fullName>
    </submittedName>
</protein>
<dbReference type="PROSITE" id="PS51257">
    <property type="entry name" value="PROKAR_LIPOPROTEIN"/>
    <property type="match status" value="1"/>
</dbReference>
<name>A0A562ZRF0_9BURK</name>
<keyword evidence="3" id="KW-1185">Reference proteome</keyword>
<accession>A0A562ZRF0</accession>
<feature type="chain" id="PRO_5021867952" evidence="1">
    <location>
        <begin position="22"/>
        <end position="423"/>
    </location>
</feature>
<keyword evidence="1" id="KW-0732">Signal</keyword>
<reference evidence="2 3" key="1">
    <citation type="submission" date="2019-07" db="EMBL/GenBank/DDBJ databases">
        <title>Caenimonas sedimenti sp. nov., isolated from activated sludge.</title>
        <authorList>
            <person name="Xu J."/>
        </authorList>
    </citation>
    <scope>NUCLEOTIDE SEQUENCE [LARGE SCALE GENOMIC DNA]</scope>
    <source>
        <strain evidence="2 3">HX-9-20</strain>
    </source>
</reference>
<evidence type="ECO:0000313" key="2">
    <source>
        <dbReference type="EMBL" id="TWO70931.1"/>
    </source>
</evidence>
<evidence type="ECO:0000256" key="1">
    <source>
        <dbReference type="SAM" id="SignalP"/>
    </source>
</evidence>
<dbReference type="Proteomes" id="UP000318199">
    <property type="component" value="Unassembled WGS sequence"/>
</dbReference>
<gene>
    <name evidence="2" type="ORF">FN976_13315</name>
</gene>
<dbReference type="EMBL" id="VOBQ01000010">
    <property type="protein sequence ID" value="TWO70931.1"/>
    <property type="molecule type" value="Genomic_DNA"/>
</dbReference>
<evidence type="ECO:0000313" key="3">
    <source>
        <dbReference type="Proteomes" id="UP000318199"/>
    </source>
</evidence>